<dbReference type="Pfam" id="PF12811">
    <property type="entry name" value="BaxI_1"/>
    <property type="match status" value="1"/>
</dbReference>
<evidence type="ECO:0000256" key="1">
    <source>
        <dbReference type="SAM" id="Phobius"/>
    </source>
</evidence>
<dbReference type="AlphaFoldDB" id="A0A0G8ETH8"/>
<organism evidence="2 3">
    <name type="scientific">Bacillus cereus</name>
    <dbReference type="NCBI Taxonomy" id="1396"/>
    <lineage>
        <taxon>Bacteria</taxon>
        <taxon>Bacillati</taxon>
        <taxon>Bacillota</taxon>
        <taxon>Bacilli</taxon>
        <taxon>Bacillales</taxon>
        <taxon>Bacillaceae</taxon>
        <taxon>Bacillus</taxon>
        <taxon>Bacillus cereus group</taxon>
    </lineage>
</organism>
<evidence type="ECO:0000313" key="3">
    <source>
        <dbReference type="Proteomes" id="UP000035214"/>
    </source>
</evidence>
<dbReference type="EMBL" id="LCYI01000038">
    <property type="protein sequence ID" value="KLA26777.1"/>
    <property type="molecule type" value="Genomic_DNA"/>
</dbReference>
<keyword evidence="1" id="KW-0472">Membrane</keyword>
<feature type="transmembrane region" description="Helical" evidence="1">
    <location>
        <begin position="171"/>
        <end position="195"/>
    </location>
</feature>
<dbReference type="PANTHER" id="PTHR41282">
    <property type="entry name" value="CONSERVED TRANSMEMBRANE PROTEIN-RELATED"/>
    <property type="match status" value="1"/>
</dbReference>
<protein>
    <recommendedName>
        <fullName evidence="4">Bax inhibitor-1/YccA family protein</fullName>
    </recommendedName>
</protein>
<feature type="transmembrane region" description="Helical" evidence="1">
    <location>
        <begin position="85"/>
        <end position="105"/>
    </location>
</feature>
<proteinExistence type="predicted"/>
<keyword evidence="1" id="KW-1133">Transmembrane helix</keyword>
<evidence type="ECO:0000313" key="2">
    <source>
        <dbReference type="EMBL" id="KLA26777.1"/>
    </source>
</evidence>
<dbReference type="InterPro" id="IPR010539">
    <property type="entry name" value="BaxI_1-like"/>
</dbReference>
<dbReference type="PANTHER" id="PTHR41282:SF1">
    <property type="entry name" value="CONSERVED TRANSMEMBRANE PROTEIN-RELATED"/>
    <property type="match status" value="1"/>
</dbReference>
<feature type="transmembrane region" description="Helical" evidence="1">
    <location>
        <begin position="57"/>
        <end position="78"/>
    </location>
</feature>
<dbReference type="RefSeq" id="WP_046955783.1">
    <property type="nucleotide sequence ID" value="NZ_LCYI01000038.1"/>
</dbReference>
<dbReference type="PATRIC" id="fig|1396.428.peg.5651"/>
<reference evidence="2 3" key="1">
    <citation type="submission" date="2015-04" db="EMBL/GenBank/DDBJ databases">
        <title>Draft Genome Sequences of Eight Spore-Forming Food Isolates of Bacillus cereus Genome sequencing.</title>
        <authorList>
            <person name="Krawcyk A.O."/>
            <person name="de Jong A."/>
            <person name="Eijlander R.T."/>
            <person name="Berendsen E.M."/>
            <person name="Holsappel S."/>
            <person name="Wells-Bennik M."/>
            <person name="Kuipers O.P."/>
        </authorList>
    </citation>
    <scope>NUCLEOTIDE SEQUENCE [LARGE SCALE GENOMIC DNA]</scope>
    <source>
        <strain evidence="2 3">B4077</strain>
    </source>
</reference>
<comment type="caution">
    <text evidence="2">The sequence shown here is derived from an EMBL/GenBank/DDBJ whole genome shotgun (WGS) entry which is preliminary data.</text>
</comment>
<feature type="transmembrane region" description="Helical" evidence="1">
    <location>
        <begin position="21"/>
        <end position="45"/>
    </location>
</feature>
<gene>
    <name evidence="2" type="ORF">B4077_6010</name>
</gene>
<name>A0A0G8ETH8_BACCE</name>
<evidence type="ECO:0008006" key="4">
    <source>
        <dbReference type="Google" id="ProtNLM"/>
    </source>
</evidence>
<dbReference type="Proteomes" id="UP000035214">
    <property type="component" value="Unassembled WGS sequence"/>
</dbReference>
<feature type="transmembrane region" description="Helical" evidence="1">
    <location>
        <begin position="111"/>
        <end position="131"/>
    </location>
</feature>
<feature type="transmembrane region" description="Helical" evidence="1">
    <location>
        <begin position="215"/>
        <end position="240"/>
    </location>
</feature>
<keyword evidence="1" id="KW-0812">Transmembrane</keyword>
<feature type="transmembrane region" description="Helical" evidence="1">
    <location>
        <begin position="143"/>
        <end position="165"/>
    </location>
</feature>
<dbReference type="PIRSF" id="PIRSF009160">
    <property type="entry name" value="UCP009160"/>
    <property type="match status" value="1"/>
</dbReference>
<sequence>MRTTNPILKKEKFHKEKTNASTMTIGGTIGKTFILLILLLAASVYSYVQMTHGTMKIPVLIGIIIVTLIVACLVIFIPRISPICAPIYAVLQGILLGSISAYYTMRFGDSIALTAVLLTISILFAMLLLYATRIVKVTKKFRAVVTVATLGILIMYFIVFLLGILEVNVPYIHQGGTISIIISTIVIIVAALDLLLDFDSIENGTQSGAPKYMEWYSAVGLMMTLVWLYLEILRLVSYIMKNKD</sequence>
<accession>A0A0G8ETH8</accession>